<feature type="region of interest" description="Disordered" evidence="1">
    <location>
        <begin position="568"/>
        <end position="604"/>
    </location>
</feature>
<proteinExistence type="predicted"/>
<evidence type="ECO:0000313" key="6">
    <source>
        <dbReference type="EMBL" id="PFX29842.1"/>
    </source>
</evidence>
<feature type="domain" description="DUF7959" evidence="5">
    <location>
        <begin position="471"/>
        <end position="579"/>
    </location>
</feature>
<protein>
    <submittedName>
        <fullName evidence="6">Uncharacterized protein</fullName>
    </submittedName>
</protein>
<evidence type="ECO:0000259" key="4">
    <source>
        <dbReference type="Pfam" id="PF25898"/>
    </source>
</evidence>
<feature type="domain" description="LolA-like" evidence="4">
    <location>
        <begin position="228"/>
        <end position="456"/>
    </location>
</feature>
<reference evidence="7" key="1">
    <citation type="journal article" date="2017" name="bioRxiv">
        <title>Comparative analysis of the genomes of Stylophora pistillata and Acropora digitifera provides evidence for extensive differences between species of corals.</title>
        <authorList>
            <person name="Voolstra C.R."/>
            <person name="Li Y."/>
            <person name="Liew Y.J."/>
            <person name="Baumgarten S."/>
            <person name="Zoccola D."/>
            <person name="Flot J.-F."/>
            <person name="Tambutte S."/>
            <person name="Allemand D."/>
            <person name="Aranda M."/>
        </authorList>
    </citation>
    <scope>NUCLEOTIDE SEQUENCE [LARGE SCALE GENOMIC DNA]</scope>
</reference>
<dbReference type="AlphaFoldDB" id="A0A2B4SMU4"/>
<dbReference type="Pfam" id="PF25899">
    <property type="entry name" value="DUF7959"/>
    <property type="match status" value="1"/>
</dbReference>
<evidence type="ECO:0000259" key="5">
    <source>
        <dbReference type="Pfam" id="PF25899"/>
    </source>
</evidence>
<evidence type="ECO:0000256" key="1">
    <source>
        <dbReference type="SAM" id="MobiDB-lite"/>
    </source>
</evidence>
<dbReference type="PANTHER" id="PTHR36902:SF1">
    <property type="entry name" value="ENRICHED IN SURFACE-LABELED PROTEOME PROTEIN 9"/>
    <property type="match status" value="1"/>
</dbReference>
<feature type="signal peptide" evidence="3">
    <location>
        <begin position="1"/>
        <end position="18"/>
    </location>
</feature>
<comment type="caution">
    <text evidence="6">The sequence shown here is derived from an EMBL/GenBank/DDBJ whole genome shotgun (WGS) entry which is preliminary data.</text>
</comment>
<sequence>MLSWLLFCSLAGLQASYGTYVPICRQAIERNTSSPELPTFPPAFSTSVEVNIVNKNYTAIYKEFYDLAANKGTLQRTRDGKTTLSIYDYSLDERIDVDVGAKNCSVSSIYAGPRHFNFFGNNHSHIESVSQLFHFAKRFNETYMGVVSIRGIKCNHWRACVVHNNSSYNLDYFFSVPGWKTSWPNATVVRAVINGTSSRRGALHDFYHVYDFFNFRPGSPNPSEFQLPSGYFCVGLKGLNKTVPKVPPAFTVNFEMVFRGTRGNRTFYVDSNWQEIYDLEKKLFLLKHPNWFSHGQVVTVHDFNTGISYNISTGKSGPVCKISALSSLIHAVDVHSDGHHHIRMKTTHELFNTPQRNGSSPLIYKGSTTVRGIDVDIWVGKGMIKNRTTNESTEVIQEYFFSKPKWIFMAGSQLFQTQVPVRLDMYTSDGQHYIFNMFNFDTEAAETTAFDIKPCFNYSEQRYIQFNLDGDYVKYAALSEFRLLLSKTISKAANVSIIRVNGLRLLNNEGKMTVVFIFLNKTKPVVDAEVTVYPENGLMDAVGALNKTVTSGEFKLNFQTKPIQAEKSSFREGLVPKTPPSPASPTDKPSSKPGPGHKSEVKTKGLSSGAAAGISILMLVVGIFGGLVIAHVIMKRRGTSLFQYQRQE</sequence>
<evidence type="ECO:0000256" key="2">
    <source>
        <dbReference type="SAM" id="Phobius"/>
    </source>
</evidence>
<dbReference type="InterPro" id="IPR058831">
    <property type="entry name" value="LolA-like_dom_2nd"/>
</dbReference>
<evidence type="ECO:0000313" key="7">
    <source>
        <dbReference type="Proteomes" id="UP000225706"/>
    </source>
</evidence>
<keyword evidence="3" id="KW-0732">Signal</keyword>
<dbReference type="Pfam" id="PF25898">
    <property type="entry name" value="LolA_2nd_metazoa"/>
    <property type="match status" value="2"/>
</dbReference>
<keyword evidence="7" id="KW-1185">Reference proteome</keyword>
<dbReference type="PANTHER" id="PTHR36902">
    <property type="entry name" value="ENRICHED IN SURFACE-LABELED PROTEOME PROTEIN 9"/>
    <property type="match status" value="1"/>
</dbReference>
<feature type="chain" id="PRO_5012654153" evidence="3">
    <location>
        <begin position="19"/>
        <end position="648"/>
    </location>
</feature>
<feature type="domain" description="LolA-like" evidence="4">
    <location>
        <begin position="32"/>
        <end position="226"/>
    </location>
</feature>
<dbReference type="OrthoDB" id="5983572at2759"/>
<evidence type="ECO:0000256" key="3">
    <source>
        <dbReference type="SAM" id="SignalP"/>
    </source>
</evidence>
<dbReference type="EMBL" id="LSMT01000059">
    <property type="protein sequence ID" value="PFX29842.1"/>
    <property type="molecule type" value="Genomic_DNA"/>
</dbReference>
<accession>A0A2B4SMU4</accession>
<dbReference type="Proteomes" id="UP000225706">
    <property type="component" value="Unassembled WGS sequence"/>
</dbReference>
<name>A0A2B4SMU4_STYPI</name>
<dbReference type="InterPro" id="IPR058265">
    <property type="entry name" value="DUF7959"/>
</dbReference>
<dbReference type="STRING" id="50429.A0A2B4SMU4"/>
<organism evidence="6 7">
    <name type="scientific">Stylophora pistillata</name>
    <name type="common">Smooth cauliflower coral</name>
    <dbReference type="NCBI Taxonomy" id="50429"/>
    <lineage>
        <taxon>Eukaryota</taxon>
        <taxon>Metazoa</taxon>
        <taxon>Cnidaria</taxon>
        <taxon>Anthozoa</taxon>
        <taxon>Hexacorallia</taxon>
        <taxon>Scleractinia</taxon>
        <taxon>Astrocoeniina</taxon>
        <taxon>Pocilloporidae</taxon>
        <taxon>Stylophora</taxon>
    </lineage>
</organism>
<keyword evidence="2" id="KW-1133">Transmembrane helix</keyword>
<feature type="transmembrane region" description="Helical" evidence="2">
    <location>
        <begin position="610"/>
        <end position="633"/>
    </location>
</feature>
<keyword evidence="2" id="KW-0812">Transmembrane</keyword>
<keyword evidence="2" id="KW-0472">Membrane</keyword>
<gene>
    <name evidence="6" type="ORF">AWC38_SpisGene5338</name>
</gene>